<reference evidence="3 4" key="1">
    <citation type="submission" date="2016-07" db="EMBL/GenBank/DDBJ databases">
        <title>Pervasive Adenine N6-methylation of Active Genes in Fungi.</title>
        <authorList>
            <consortium name="DOE Joint Genome Institute"/>
            <person name="Mondo S.J."/>
            <person name="Dannebaum R.O."/>
            <person name="Kuo R.C."/>
            <person name="Labutti K."/>
            <person name="Haridas S."/>
            <person name="Kuo A."/>
            <person name="Salamov A."/>
            <person name="Ahrendt S.R."/>
            <person name="Lipzen A."/>
            <person name="Sullivan W."/>
            <person name="Andreopoulos W.B."/>
            <person name="Clum A."/>
            <person name="Lindquist E."/>
            <person name="Daum C."/>
            <person name="Ramamoorthy G.K."/>
            <person name="Gryganskyi A."/>
            <person name="Culley D."/>
            <person name="Magnuson J.K."/>
            <person name="James T.Y."/>
            <person name="O'Malley M.A."/>
            <person name="Stajich J.E."/>
            <person name="Spatafora J.W."/>
            <person name="Visel A."/>
            <person name="Grigoriev I.V."/>
        </authorList>
    </citation>
    <scope>NUCLEOTIDE SEQUENCE [LARGE SCALE GENOMIC DNA]</scope>
    <source>
        <strain evidence="3 4">JEL800</strain>
    </source>
</reference>
<organism evidence="3 4">
    <name type="scientific">Rhizoclosmatium globosum</name>
    <dbReference type="NCBI Taxonomy" id="329046"/>
    <lineage>
        <taxon>Eukaryota</taxon>
        <taxon>Fungi</taxon>
        <taxon>Fungi incertae sedis</taxon>
        <taxon>Chytridiomycota</taxon>
        <taxon>Chytridiomycota incertae sedis</taxon>
        <taxon>Chytridiomycetes</taxon>
        <taxon>Chytridiales</taxon>
        <taxon>Chytriomycetaceae</taxon>
        <taxon>Rhizoclosmatium</taxon>
    </lineage>
</organism>
<dbReference type="PANTHER" id="PTHR23159">
    <property type="entry name" value="CENTROSOMAL PROTEIN 2"/>
    <property type="match status" value="1"/>
</dbReference>
<name>A0A1Y2BMZ9_9FUNG</name>
<accession>A0A1Y2BMZ9</accession>
<feature type="region of interest" description="Disordered" evidence="2">
    <location>
        <begin position="822"/>
        <end position="843"/>
    </location>
</feature>
<feature type="region of interest" description="Disordered" evidence="2">
    <location>
        <begin position="760"/>
        <end position="791"/>
    </location>
</feature>
<protein>
    <submittedName>
        <fullName evidence="3">Uncharacterized protein</fullName>
    </submittedName>
</protein>
<feature type="compositionally biased region" description="Low complexity" evidence="2">
    <location>
        <begin position="49"/>
        <end position="60"/>
    </location>
</feature>
<feature type="region of interest" description="Disordered" evidence="2">
    <location>
        <begin position="79"/>
        <end position="105"/>
    </location>
</feature>
<proteinExistence type="predicted"/>
<feature type="coiled-coil region" evidence="1">
    <location>
        <begin position="134"/>
        <end position="264"/>
    </location>
</feature>
<feature type="coiled-coil region" evidence="1">
    <location>
        <begin position="422"/>
        <end position="477"/>
    </location>
</feature>
<gene>
    <name evidence="3" type="ORF">BCR33DRAFT_722240</name>
</gene>
<feature type="coiled-coil region" evidence="1">
    <location>
        <begin position="651"/>
        <end position="741"/>
    </location>
</feature>
<keyword evidence="4" id="KW-1185">Reference proteome</keyword>
<dbReference type="AlphaFoldDB" id="A0A1Y2BMZ9"/>
<feature type="compositionally biased region" description="Gly residues" evidence="2">
    <location>
        <begin position="822"/>
        <end position="834"/>
    </location>
</feature>
<dbReference type="Gene3D" id="6.10.250.3110">
    <property type="match status" value="1"/>
</dbReference>
<evidence type="ECO:0000256" key="1">
    <source>
        <dbReference type="SAM" id="Coils"/>
    </source>
</evidence>
<keyword evidence="1" id="KW-0175">Coiled coil</keyword>
<dbReference type="Proteomes" id="UP000193642">
    <property type="component" value="Unassembled WGS sequence"/>
</dbReference>
<dbReference type="PANTHER" id="PTHR23159:SF60">
    <property type="entry name" value="SPINDLE ASSEMBLY ABNORMAL PROTEIN 4"/>
    <property type="match status" value="1"/>
</dbReference>
<evidence type="ECO:0000313" key="3">
    <source>
        <dbReference type="EMBL" id="ORY36144.1"/>
    </source>
</evidence>
<dbReference type="STRING" id="329046.A0A1Y2BMZ9"/>
<dbReference type="OrthoDB" id="5599278at2759"/>
<dbReference type="EMBL" id="MCGO01000057">
    <property type="protein sequence ID" value="ORY36144.1"/>
    <property type="molecule type" value="Genomic_DNA"/>
</dbReference>
<evidence type="ECO:0000313" key="4">
    <source>
        <dbReference type="Proteomes" id="UP000193642"/>
    </source>
</evidence>
<comment type="caution">
    <text evidence="3">The sequence shown here is derived from an EMBL/GenBank/DDBJ whole genome shotgun (WGS) entry which is preliminary data.</text>
</comment>
<evidence type="ECO:0000256" key="2">
    <source>
        <dbReference type="SAM" id="MobiDB-lite"/>
    </source>
</evidence>
<feature type="region of interest" description="Disordered" evidence="2">
    <location>
        <begin position="20"/>
        <end position="61"/>
    </location>
</feature>
<sequence>MASIANAASQAREERIKELEALLDHRKSESFAGGSASSPTSPTDRQKQSSSMPSPIVMSPKHISALSRQVSQIGRDISSMSVEEHDDDVIKSKPPTGLQKSNSGTGWVPLVSRDFKGKPKNAVPATDKALLAILEEERSKYNALEQTYHALLTEVKALQTAHIHEIKAADKRADSAVKSAQKQLLEKAEQQQATLQELKRLQTRFENLSKSREAEAERFEFQNLRLNALVKESDQKCDVLERLVEELKGVKRELTDKISKREAEMKKLIMMYKEREAECTNERESRMKLELHILKLDQTVEQRDSELRIVREQLKVKSTIADEAVKLKEALTDSCRDVEQLSQREKMYLQEIETASNREKQLFTKLDELNATYQKTVADFDRVNASCSSKTKEIEILKQTEAKLKSELNSTYQANRAQAEEISELEKGVRQGQNERSALQQDLADLRTYTVDLTSQLKQKSDEINSLRDLELQLRRDNQTLKSDLFATQDDYASLQSQLLEVAKRLELEVQSKSDMKNESKEKITVVTEKVYEMQRALSTAQTQLEGSQQTEKLLRTTLSQKESTLADQHHHLQEMDKQISDLREIINKNELVIETLKQKKKEDMIVVQEKFMAARQVMEQDVNTLKTQLGAKTVQAASLAEEVTRLNFEISEITAEKFKLEMRLAELAANDSNQSRNIAALQQQLRIRDQELNVTSIKQQSLLEQVRLLEEELQSHRNLNLRKEGELQRIQNNVSEMNRKLREQVGVFLERTEADSNVVSGANSPYTPMKSVSRQNTFPSSPGVLSSPNRNLMISTQVPSQKSITGMDDLDADLQQFLSYQGGGGGGGNGGVSGNTFLSRPADSILSPDALEYAKRG</sequence>
<feature type="coiled-coil region" evidence="1">
    <location>
        <begin position="338"/>
        <end position="372"/>
    </location>
</feature>
<feature type="compositionally biased region" description="Basic and acidic residues" evidence="2">
    <location>
        <begin position="20"/>
        <end position="29"/>
    </location>
</feature>